<name>A0A1J9R9J9_9PEZI</name>
<reference evidence="2 3" key="1">
    <citation type="submission" date="2016-10" db="EMBL/GenBank/DDBJ databases">
        <title>Proteomics and genomics reveal pathogen-plant mechanisms compatible with a hemibiotrophic lifestyle of Diplodia corticola.</title>
        <authorList>
            <person name="Fernandes I."/>
            <person name="De Jonge R."/>
            <person name="Van De Peer Y."/>
            <person name="Devreese B."/>
            <person name="Alves A."/>
            <person name="Esteves A.C."/>
        </authorList>
    </citation>
    <scope>NUCLEOTIDE SEQUENCE [LARGE SCALE GENOMIC DNA]</scope>
    <source>
        <strain evidence="2 3">CBS 112549</strain>
    </source>
</reference>
<dbReference type="EMBL" id="MNUE01000093">
    <property type="protein sequence ID" value="OJD29107.1"/>
    <property type="molecule type" value="Genomic_DNA"/>
</dbReference>
<dbReference type="RefSeq" id="XP_020125367.1">
    <property type="nucleotide sequence ID" value="XM_020279966.1"/>
</dbReference>
<gene>
    <name evidence="2" type="ORF">BKCO1_930002</name>
</gene>
<evidence type="ECO:0000256" key="1">
    <source>
        <dbReference type="SAM" id="MobiDB-lite"/>
    </source>
</evidence>
<dbReference type="Proteomes" id="UP000183809">
    <property type="component" value="Unassembled WGS sequence"/>
</dbReference>
<sequence length="586" mass="66500">MARAPSRRSASSKSKHRDLANLRAPLPDRVAHLPQEFWRLWTSTSHRFLYVCPRRWQSNDADLSRFREATAHAVKYLEFDSVALATVAGKIMTNLGSPPSRPLNIYKLGDTTRYRELRADAGLPSSPRIIFRLYFRNADDQYKMSVASQVATMHLARLQGIPAPEVLMHHCTKDNVVGQPFIAFQEPEGSVVRNLWMDLDDQERLSLVDKIAHLDAKLFATNLPAFGNVYHAEDQAAAAAHPIPGTELCVGPFCSSRYDHHTSGRSRGPFMHPDVFKYNTAVLLPRAGEGLDPSQHHKLYEDYLKILPHLSPHVNAALRLPKLTRLDILNLDPQELRLGPSRDMDIAAILDWGATDVQPLLLQARPPPTHMPPSIPQMPREAENISHKRQELIAKQLMSWRRWMVATRSFEKMKQADGIDILLSIPNWPLLRELLFAIKLKPRDIVDLHSVLIKVTEQWDNIARTKDGHVPPCPISYPSAEKEQVFREKERLDAVRDEWAFFCTITGTAAHGAVSADNYDRARKYYNSVHDRVKSNGGKYFPDVDVSDSTGETFETPDEFETVLCKRMGISRPTFWRTVVDPQPSA</sequence>
<evidence type="ECO:0000313" key="2">
    <source>
        <dbReference type="EMBL" id="OJD29107.1"/>
    </source>
</evidence>
<dbReference type="GeneID" id="31020230"/>
<dbReference type="InterPro" id="IPR051035">
    <property type="entry name" value="Mito_inheritance_9"/>
</dbReference>
<protein>
    <submittedName>
        <fullName evidence="2">Phosphotransferase enzyme family protein</fullName>
    </submittedName>
</protein>
<dbReference type="OrthoDB" id="10003767at2759"/>
<dbReference type="PANTHER" id="PTHR36091:SF2">
    <property type="entry name" value="AMINOGLYCOSIDE PHOSPHOTRANSFERASE DOMAIN-CONTAINING PROTEIN"/>
    <property type="match status" value="1"/>
</dbReference>
<dbReference type="PANTHER" id="PTHR36091">
    <property type="entry name" value="ALTERED INHERITANCE OF MITOCHONDRIA PROTEIN 9, MITOCHONDRIAL"/>
    <property type="match status" value="1"/>
</dbReference>
<comment type="caution">
    <text evidence="2">The sequence shown here is derived from an EMBL/GenBank/DDBJ whole genome shotgun (WGS) entry which is preliminary data.</text>
</comment>
<dbReference type="GO" id="GO:0005739">
    <property type="term" value="C:mitochondrion"/>
    <property type="evidence" value="ECO:0007669"/>
    <property type="project" value="TreeGrafter"/>
</dbReference>
<keyword evidence="2" id="KW-0808">Transferase</keyword>
<feature type="compositionally biased region" description="Low complexity" evidence="1">
    <location>
        <begin position="1"/>
        <end position="12"/>
    </location>
</feature>
<dbReference type="STRING" id="236234.A0A1J9R9J9"/>
<evidence type="ECO:0000313" key="3">
    <source>
        <dbReference type="Proteomes" id="UP000183809"/>
    </source>
</evidence>
<organism evidence="2 3">
    <name type="scientific">Diplodia corticola</name>
    <dbReference type="NCBI Taxonomy" id="236234"/>
    <lineage>
        <taxon>Eukaryota</taxon>
        <taxon>Fungi</taxon>
        <taxon>Dikarya</taxon>
        <taxon>Ascomycota</taxon>
        <taxon>Pezizomycotina</taxon>
        <taxon>Dothideomycetes</taxon>
        <taxon>Dothideomycetes incertae sedis</taxon>
        <taxon>Botryosphaeriales</taxon>
        <taxon>Botryosphaeriaceae</taxon>
        <taxon>Diplodia</taxon>
    </lineage>
</organism>
<keyword evidence="3" id="KW-1185">Reference proteome</keyword>
<dbReference type="GO" id="GO:0016740">
    <property type="term" value="F:transferase activity"/>
    <property type="evidence" value="ECO:0007669"/>
    <property type="project" value="UniProtKB-KW"/>
</dbReference>
<dbReference type="AlphaFoldDB" id="A0A1J9R9J9"/>
<feature type="region of interest" description="Disordered" evidence="1">
    <location>
        <begin position="1"/>
        <end position="21"/>
    </location>
</feature>
<proteinExistence type="predicted"/>
<accession>A0A1J9R9J9</accession>